<proteinExistence type="predicted"/>
<evidence type="ECO:0000313" key="3">
    <source>
        <dbReference type="EMBL" id="EYF05609.1"/>
    </source>
</evidence>
<protein>
    <recommendedName>
        <fullName evidence="5">PEGA domain-containing protein</fullName>
    </recommendedName>
</protein>
<evidence type="ECO:0000256" key="1">
    <source>
        <dbReference type="SAM" id="Phobius"/>
    </source>
</evidence>
<feature type="transmembrane region" description="Helical" evidence="1">
    <location>
        <begin position="293"/>
        <end position="316"/>
    </location>
</feature>
<evidence type="ECO:0000313" key="4">
    <source>
        <dbReference type="Proteomes" id="UP000019678"/>
    </source>
</evidence>
<keyword evidence="4" id="KW-1185">Reference proteome</keyword>
<name>A0A017T8R0_9BACT</name>
<feature type="signal peptide" evidence="2">
    <location>
        <begin position="1"/>
        <end position="40"/>
    </location>
</feature>
<organism evidence="3 4">
    <name type="scientific">Chondromyces apiculatus DSM 436</name>
    <dbReference type="NCBI Taxonomy" id="1192034"/>
    <lineage>
        <taxon>Bacteria</taxon>
        <taxon>Pseudomonadati</taxon>
        <taxon>Myxococcota</taxon>
        <taxon>Polyangia</taxon>
        <taxon>Polyangiales</taxon>
        <taxon>Polyangiaceae</taxon>
        <taxon>Chondromyces</taxon>
    </lineage>
</organism>
<dbReference type="Gene3D" id="1.25.40.10">
    <property type="entry name" value="Tetratricopeptide repeat domain"/>
    <property type="match status" value="1"/>
</dbReference>
<feature type="chain" id="PRO_5001496432" description="PEGA domain-containing protein" evidence="2">
    <location>
        <begin position="41"/>
        <end position="353"/>
    </location>
</feature>
<accession>A0A017T8R0</accession>
<dbReference type="AlphaFoldDB" id="A0A017T8R0"/>
<dbReference type="STRING" id="1192034.CAP_3157"/>
<sequence>MNQRAPMSQRPHQIRFRLTAVASLAAALALALAPAATARAQTAAPGQSAAMGQTLFEEGRKLMEAKQYAEACPKFEESLRIRPGMGTLLNLALCNEAIGKTATAWVQFKEVMFAAKKDGNTAREAFAKEHIDALEPKLSRLQIDAAATPGLVVRRDNEEVPAAALRTPIPVDPGKHTIEATAPGHSVWSTTIAVGAVADRKTVSVPELLPLPEETAQAPGAGTAGSGADKGNTLRTVGFVVGGVGIASLGVGAVFGALAAGQASSAEDDQALCPNKQCTPAGRAEIDAAGTKALVSTIGIGVGVAAIGAGVTMILLSGRSSRPEGAAVTRPPVARIVPELGPQGGGVHLIGAF</sequence>
<dbReference type="EMBL" id="ASRX01000022">
    <property type="protein sequence ID" value="EYF05609.1"/>
    <property type="molecule type" value="Genomic_DNA"/>
</dbReference>
<dbReference type="eggNOG" id="COG4105">
    <property type="taxonomic scope" value="Bacteria"/>
</dbReference>
<keyword evidence="1" id="KW-0812">Transmembrane</keyword>
<dbReference type="SUPFAM" id="SSF48452">
    <property type="entry name" value="TPR-like"/>
    <property type="match status" value="1"/>
</dbReference>
<evidence type="ECO:0008006" key="5">
    <source>
        <dbReference type="Google" id="ProtNLM"/>
    </source>
</evidence>
<dbReference type="InterPro" id="IPR011990">
    <property type="entry name" value="TPR-like_helical_dom_sf"/>
</dbReference>
<evidence type="ECO:0000256" key="2">
    <source>
        <dbReference type="SAM" id="SignalP"/>
    </source>
</evidence>
<comment type="caution">
    <text evidence="3">The sequence shown here is derived from an EMBL/GenBank/DDBJ whole genome shotgun (WGS) entry which is preliminary data.</text>
</comment>
<keyword evidence="1" id="KW-0472">Membrane</keyword>
<reference evidence="3 4" key="1">
    <citation type="submission" date="2013-05" db="EMBL/GenBank/DDBJ databases">
        <title>Genome assembly of Chondromyces apiculatus DSM 436.</title>
        <authorList>
            <person name="Sharma G."/>
            <person name="Khatri I."/>
            <person name="Kaur C."/>
            <person name="Mayilraj S."/>
            <person name="Subramanian S."/>
        </authorList>
    </citation>
    <scope>NUCLEOTIDE SEQUENCE [LARGE SCALE GENOMIC DNA]</scope>
    <source>
        <strain evidence="3 4">DSM 436</strain>
    </source>
</reference>
<keyword evidence="1" id="KW-1133">Transmembrane helix</keyword>
<dbReference type="Proteomes" id="UP000019678">
    <property type="component" value="Unassembled WGS sequence"/>
</dbReference>
<gene>
    <name evidence="3" type="ORF">CAP_3157</name>
</gene>
<keyword evidence="2" id="KW-0732">Signal</keyword>